<accession>A0A835IWH1</accession>
<feature type="compositionally biased region" description="Basic residues" evidence="1">
    <location>
        <begin position="59"/>
        <end position="72"/>
    </location>
</feature>
<name>A0A835IWH1_9MAGN</name>
<evidence type="ECO:0000313" key="3">
    <source>
        <dbReference type="Proteomes" id="UP000631114"/>
    </source>
</evidence>
<protein>
    <recommendedName>
        <fullName evidence="4">DUF4283 domain-containing protein</fullName>
    </recommendedName>
</protein>
<evidence type="ECO:0000313" key="2">
    <source>
        <dbReference type="EMBL" id="KAF9624801.1"/>
    </source>
</evidence>
<evidence type="ECO:0008006" key="4">
    <source>
        <dbReference type="Google" id="ProtNLM"/>
    </source>
</evidence>
<sequence length="169" mass="18880">MWVKMDTPKQLWTKSVIEFVSSILGDPICIDDATSKRERLSYHGVSTEGEKGKVQQNPQHRKKQPLKQRWTPKKSTNSQGVTTIDLDPSSSVSVTDGQTHPEENVEHEEGEIADTQLLPEDRTPICTREINRGDGDCEVDAAVGTNDSQNLLISEQSCAPMEQQSRYKA</sequence>
<dbReference type="AlphaFoldDB" id="A0A835IWH1"/>
<feature type="compositionally biased region" description="Polar residues" evidence="1">
    <location>
        <begin position="73"/>
        <end position="98"/>
    </location>
</feature>
<organism evidence="2 3">
    <name type="scientific">Coptis chinensis</name>
    <dbReference type="NCBI Taxonomy" id="261450"/>
    <lineage>
        <taxon>Eukaryota</taxon>
        <taxon>Viridiplantae</taxon>
        <taxon>Streptophyta</taxon>
        <taxon>Embryophyta</taxon>
        <taxon>Tracheophyta</taxon>
        <taxon>Spermatophyta</taxon>
        <taxon>Magnoliopsida</taxon>
        <taxon>Ranunculales</taxon>
        <taxon>Ranunculaceae</taxon>
        <taxon>Coptidoideae</taxon>
        <taxon>Coptis</taxon>
    </lineage>
</organism>
<dbReference type="Proteomes" id="UP000631114">
    <property type="component" value="Unassembled WGS sequence"/>
</dbReference>
<comment type="caution">
    <text evidence="2">The sequence shown here is derived from an EMBL/GenBank/DDBJ whole genome shotgun (WGS) entry which is preliminary data.</text>
</comment>
<keyword evidence="3" id="KW-1185">Reference proteome</keyword>
<evidence type="ECO:0000256" key="1">
    <source>
        <dbReference type="SAM" id="MobiDB-lite"/>
    </source>
</evidence>
<proteinExistence type="predicted"/>
<dbReference type="EMBL" id="JADFTS010000001">
    <property type="protein sequence ID" value="KAF9624801.1"/>
    <property type="molecule type" value="Genomic_DNA"/>
</dbReference>
<reference evidence="2 3" key="1">
    <citation type="submission" date="2020-10" db="EMBL/GenBank/DDBJ databases">
        <title>The Coptis chinensis genome and diversification of protoberbering-type alkaloids.</title>
        <authorList>
            <person name="Wang B."/>
            <person name="Shu S."/>
            <person name="Song C."/>
            <person name="Liu Y."/>
        </authorList>
    </citation>
    <scope>NUCLEOTIDE SEQUENCE [LARGE SCALE GENOMIC DNA]</scope>
    <source>
        <strain evidence="2">HL-2020</strain>
        <tissue evidence="2">Leaf</tissue>
    </source>
</reference>
<gene>
    <name evidence="2" type="ORF">IFM89_014186</name>
</gene>
<feature type="region of interest" description="Disordered" evidence="1">
    <location>
        <begin position="41"/>
        <end position="119"/>
    </location>
</feature>